<dbReference type="Pfam" id="PF13613">
    <property type="entry name" value="HTH_Tnp_4"/>
    <property type="match status" value="1"/>
</dbReference>
<protein>
    <submittedName>
        <fullName evidence="6">Transposase family protein</fullName>
    </submittedName>
</protein>
<feature type="domain" description="DDE Tnp4" evidence="3">
    <location>
        <begin position="102"/>
        <end position="247"/>
    </location>
</feature>
<proteinExistence type="predicted"/>
<dbReference type="EMBL" id="JBHSXX010000001">
    <property type="protein sequence ID" value="MFC6871159.1"/>
    <property type="molecule type" value="Genomic_DNA"/>
</dbReference>
<keyword evidence="7" id="KW-1185">Reference proteome</keyword>
<evidence type="ECO:0000256" key="2">
    <source>
        <dbReference type="ARBA" id="ARBA00022723"/>
    </source>
</evidence>
<evidence type="ECO:0000313" key="5">
    <source>
        <dbReference type="EMBL" id="MFC6866901.1"/>
    </source>
</evidence>
<organism evidence="6 7">
    <name type="scientific">Haloechinothrix salitolerans</name>
    <dbReference type="NCBI Taxonomy" id="926830"/>
    <lineage>
        <taxon>Bacteria</taxon>
        <taxon>Bacillati</taxon>
        <taxon>Actinomycetota</taxon>
        <taxon>Actinomycetes</taxon>
        <taxon>Pseudonocardiales</taxon>
        <taxon>Pseudonocardiaceae</taxon>
        <taxon>Haloechinothrix</taxon>
    </lineage>
</organism>
<accession>A0ABW2C8M3</accession>
<dbReference type="EMBL" id="JBHSXX010000001">
    <property type="protein sequence ID" value="MFC6866901.1"/>
    <property type="molecule type" value="Genomic_DNA"/>
</dbReference>
<dbReference type="RefSeq" id="WP_345398857.1">
    <property type="nucleotide sequence ID" value="NZ_BAABLA010000048.1"/>
</dbReference>
<comment type="cofactor">
    <cofactor evidence="1">
        <name>a divalent metal cation</name>
        <dbReference type="ChEBI" id="CHEBI:60240"/>
    </cofactor>
</comment>
<dbReference type="InterPro" id="IPR027805">
    <property type="entry name" value="Transposase_HTH_dom"/>
</dbReference>
<reference evidence="6" key="3">
    <citation type="submission" date="2024-09" db="EMBL/GenBank/DDBJ databases">
        <authorList>
            <person name="Sun Q."/>
            <person name="Mori K."/>
        </authorList>
    </citation>
    <scope>NUCLEOTIDE SEQUENCE</scope>
    <source>
        <strain evidence="6">JCM 15899</strain>
    </source>
</reference>
<feature type="domain" description="Transposase Helix-turn-helix" evidence="4">
    <location>
        <begin position="34"/>
        <end position="85"/>
    </location>
</feature>
<keyword evidence="2" id="KW-0479">Metal-binding</keyword>
<evidence type="ECO:0000259" key="4">
    <source>
        <dbReference type="Pfam" id="PF13613"/>
    </source>
</evidence>
<sequence length="251" mass="27453">MLSYPSAIDLSSSTLRFLATRLRRHRVVIGSRWRKLPPQRQALLVLAHLRNGDTYASLAAGFGVGVATVYRYVTEAVEVLAAIGPELSDAVRTAKRKAFVILDGTLIAIDRVHHQRPYYSGKHKRHGVNVQLLADPAGRLIWASPALPGSTHDLTAARRHSLITALTSAAIATFADKGYLGAGGAVGTPYRGRGLVGYRRRFNHHHARIRGVGERAVATLKAWRVLAKVRCSPHRISRLLAAILTLHHTPT</sequence>
<evidence type="ECO:0000256" key="1">
    <source>
        <dbReference type="ARBA" id="ARBA00001968"/>
    </source>
</evidence>
<dbReference type="Pfam" id="PF13359">
    <property type="entry name" value="DDE_Tnp_4"/>
    <property type="match status" value="1"/>
</dbReference>
<evidence type="ECO:0000313" key="6">
    <source>
        <dbReference type="EMBL" id="MFC6871159.1"/>
    </source>
</evidence>
<reference evidence="6" key="1">
    <citation type="journal article" date="2014" name="Int. J. Syst. Evol. Microbiol.">
        <title>Complete genome of a new Firmicutes species belonging to the dominant human colonic microbiota ('Ruminococcus bicirculans') reveals two chromosomes and a selective capacity to utilize plant glucans.</title>
        <authorList>
            <consortium name="NISC Comparative Sequencing Program"/>
            <person name="Wegmann U."/>
            <person name="Louis P."/>
            <person name="Goesmann A."/>
            <person name="Henrissat B."/>
            <person name="Duncan S.H."/>
            <person name="Flint H.J."/>
        </authorList>
    </citation>
    <scope>NUCLEOTIDE SEQUENCE</scope>
    <source>
        <strain evidence="6">JCM 15899</strain>
    </source>
</reference>
<dbReference type="Proteomes" id="UP001596337">
    <property type="component" value="Unassembled WGS sequence"/>
</dbReference>
<gene>
    <name evidence="5" type="ORF">ACFQGD_07045</name>
    <name evidence="6" type="ORF">ACFQGD_28955</name>
</gene>
<name>A0ABW2C8M3_9PSEU</name>
<evidence type="ECO:0000259" key="3">
    <source>
        <dbReference type="Pfam" id="PF13359"/>
    </source>
</evidence>
<evidence type="ECO:0000313" key="7">
    <source>
        <dbReference type="Proteomes" id="UP001596337"/>
    </source>
</evidence>
<comment type="caution">
    <text evidence="6">The sequence shown here is derived from an EMBL/GenBank/DDBJ whole genome shotgun (WGS) entry which is preliminary data.</text>
</comment>
<dbReference type="InterPro" id="IPR027806">
    <property type="entry name" value="HARBI1_dom"/>
</dbReference>
<reference evidence="7" key="2">
    <citation type="journal article" date="2019" name="Int. J. Syst. Evol. Microbiol.">
        <title>The Global Catalogue of Microorganisms (GCM) 10K type strain sequencing project: providing services to taxonomists for standard genome sequencing and annotation.</title>
        <authorList>
            <consortium name="The Broad Institute Genomics Platform"/>
            <consortium name="The Broad Institute Genome Sequencing Center for Infectious Disease"/>
            <person name="Wu L."/>
            <person name="Ma J."/>
        </authorList>
    </citation>
    <scope>NUCLEOTIDE SEQUENCE [LARGE SCALE GENOMIC DNA]</scope>
    <source>
        <strain evidence="7">KCTC 32255</strain>
    </source>
</reference>